<dbReference type="InterPro" id="IPR012674">
    <property type="entry name" value="Calycin"/>
</dbReference>
<keyword evidence="7" id="KW-1185">Reference proteome</keyword>
<protein>
    <recommendedName>
        <fullName evidence="5">Lipocalin/cytosolic fatty-acid binding domain-containing protein</fullName>
    </recommendedName>
</protein>
<dbReference type="InterPro" id="IPR002345">
    <property type="entry name" value="Lipocalin"/>
</dbReference>
<dbReference type="PANTHER" id="PTHR11430:SF137">
    <property type="entry name" value="ODORANT-BINDING PROTEIN 2A"/>
    <property type="match status" value="1"/>
</dbReference>
<evidence type="ECO:0000313" key="6">
    <source>
        <dbReference type="Ensembl" id="ENSMSIP00000035581.1"/>
    </source>
</evidence>
<accession>A0A8C6IF29</accession>
<sequence length="220" mass="24950">MDRRDIASAKWAHVPVHGGYKGHPMRSQSTLCPGDLPCVRAQCLEMKSLLLTILLLGLVAVLKAQEALPDVQEDYSGIWYAKAMVHNGSLPSHKIPSIVFPARIIALEEGDLETTVVFWNNGHCHEFKFVMKKTEEPGKYTAFHNTKVIHVEKTSVNEHYIFYCEGRHNGTSFGMGKLMGRDSGENPEAMEEFKNFIKRMNLRLENMFVPEIRDKCVESD</sequence>
<dbReference type="Proteomes" id="UP000694415">
    <property type="component" value="Unplaced"/>
</dbReference>
<dbReference type="Pfam" id="PF00061">
    <property type="entry name" value="Lipocalin"/>
    <property type="match status" value="1"/>
</dbReference>
<dbReference type="Gene3D" id="2.40.128.20">
    <property type="match status" value="1"/>
</dbReference>
<keyword evidence="4" id="KW-0732">Signal</keyword>
<dbReference type="GO" id="GO:0036094">
    <property type="term" value="F:small molecule binding"/>
    <property type="evidence" value="ECO:0007669"/>
    <property type="project" value="InterPro"/>
</dbReference>
<name>A0A8C6IF29_MUSSI</name>
<evidence type="ECO:0000256" key="2">
    <source>
        <dbReference type="ARBA" id="ARBA00006889"/>
    </source>
</evidence>
<dbReference type="CDD" id="cd19414">
    <property type="entry name" value="lipocalin_1_3_4_13-like"/>
    <property type="match status" value="1"/>
</dbReference>
<dbReference type="InterPro" id="IPR000566">
    <property type="entry name" value="Lipocln_cytosolic_FA-bd_dom"/>
</dbReference>
<reference evidence="6" key="2">
    <citation type="submission" date="2025-09" db="UniProtKB">
        <authorList>
            <consortium name="Ensembl"/>
        </authorList>
    </citation>
    <scope>IDENTIFICATION</scope>
</reference>
<keyword evidence="3" id="KW-0964">Secreted</keyword>
<dbReference type="SUPFAM" id="SSF50814">
    <property type="entry name" value="Lipocalins"/>
    <property type="match status" value="1"/>
</dbReference>
<reference evidence="6" key="1">
    <citation type="submission" date="2025-08" db="UniProtKB">
        <authorList>
            <consortium name="Ensembl"/>
        </authorList>
    </citation>
    <scope>IDENTIFICATION</scope>
</reference>
<evidence type="ECO:0000256" key="1">
    <source>
        <dbReference type="ARBA" id="ARBA00004613"/>
    </source>
</evidence>
<evidence type="ECO:0000259" key="5">
    <source>
        <dbReference type="Pfam" id="PF00061"/>
    </source>
</evidence>
<dbReference type="InterPro" id="IPR002450">
    <property type="entry name" value="von_Ebner_gland"/>
</dbReference>
<dbReference type="GO" id="GO:0005615">
    <property type="term" value="C:extracellular space"/>
    <property type="evidence" value="ECO:0007669"/>
    <property type="project" value="TreeGrafter"/>
</dbReference>
<dbReference type="PRINTS" id="PR01175">
    <property type="entry name" value="VNEBNERGLAND"/>
</dbReference>
<evidence type="ECO:0000256" key="3">
    <source>
        <dbReference type="ARBA" id="ARBA00022525"/>
    </source>
</evidence>
<dbReference type="GeneTree" id="ENSGT01050000244868"/>
<feature type="domain" description="Lipocalin/cytosolic fatty-acid binding" evidence="5">
    <location>
        <begin position="76"/>
        <end position="213"/>
    </location>
</feature>
<evidence type="ECO:0000256" key="4">
    <source>
        <dbReference type="ARBA" id="ARBA00022729"/>
    </source>
</evidence>
<organism evidence="6 7">
    <name type="scientific">Mus spicilegus</name>
    <name type="common">Mound-building mouse</name>
    <dbReference type="NCBI Taxonomy" id="10103"/>
    <lineage>
        <taxon>Eukaryota</taxon>
        <taxon>Metazoa</taxon>
        <taxon>Chordata</taxon>
        <taxon>Craniata</taxon>
        <taxon>Vertebrata</taxon>
        <taxon>Euteleostomi</taxon>
        <taxon>Mammalia</taxon>
        <taxon>Eutheria</taxon>
        <taxon>Euarchontoglires</taxon>
        <taxon>Glires</taxon>
        <taxon>Rodentia</taxon>
        <taxon>Myomorpha</taxon>
        <taxon>Muroidea</taxon>
        <taxon>Muridae</taxon>
        <taxon>Murinae</taxon>
        <taxon>Mus</taxon>
        <taxon>Mus</taxon>
    </lineage>
</organism>
<comment type="subcellular location">
    <subcellularLocation>
        <location evidence="1">Secreted</location>
    </subcellularLocation>
</comment>
<comment type="similarity">
    <text evidence="2">Belongs to the calycin superfamily. Lipocalin family.</text>
</comment>
<evidence type="ECO:0000313" key="7">
    <source>
        <dbReference type="Proteomes" id="UP000694415"/>
    </source>
</evidence>
<dbReference type="AlphaFoldDB" id="A0A8C6IF29"/>
<dbReference type="Ensembl" id="ENSMSIT00000044820.1">
    <property type="protein sequence ID" value="ENSMSIP00000035581.1"/>
    <property type="gene ID" value="ENSMSIG00000029611.1"/>
</dbReference>
<dbReference type="PANTHER" id="PTHR11430">
    <property type="entry name" value="LIPOCALIN"/>
    <property type="match status" value="1"/>
</dbReference>
<proteinExistence type="inferred from homology"/>